<sequence>MGVGDGSENDLQYFGEVGAGGGGVGVGMAVIVGGDPGGGVRHHGERRVAVGAVTVGGHLRDDAQDGGGAGLAL</sequence>
<reference evidence="2" key="1">
    <citation type="journal article" date="2019" name="Int. J. Syst. Evol. Microbiol.">
        <title>The Global Catalogue of Microorganisms (GCM) 10K type strain sequencing project: providing services to taxonomists for standard genome sequencing and annotation.</title>
        <authorList>
            <consortium name="The Broad Institute Genomics Platform"/>
            <consortium name="The Broad Institute Genome Sequencing Center for Infectious Disease"/>
            <person name="Wu L."/>
            <person name="Ma J."/>
        </authorList>
    </citation>
    <scope>NUCLEOTIDE SEQUENCE [LARGE SCALE GENOMIC DNA]</scope>
    <source>
        <strain evidence="2">JCM 31290</strain>
    </source>
</reference>
<organism evidence="1 2">
    <name type="scientific">Streptomyces venetus</name>
    <dbReference type="NCBI Taxonomy" id="1701086"/>
    <lineage>
        <taxon>Bacteria</taxon>
        <taxon>Bacillati</taxon>
        <taxon>Actinomycetota</taxon>
        <taxon>Actinomycetes</taxon>
        <taxon>Kitasatosporales</taxon>
        <taxon>Streptomycetaceae</taxon>
        <taxon>Streptomyces</taxon>
    </lineage>
</organism>
<proteinExistence type="predicted"/>
<accession>A0ABP8HLF0</accession>
<dbReference type="Proteomes" id="UP001501115">
    <property type="component" value="Unassembled WGS sequence"/>
</dbReference>
<keyword evidence="2" id="KW-1185">Reference proteome</keyword>
<gene>
    <name evidence="1" type="ORF">GCM10023086_76920</name>
</gene>
<evidence type="ECO:0000313" key="2">
    <source>
        <dbReference type="Proteomes" id="UP001501115"/>
    </source>
</evidence>
<name>A0ABP8HLF0_9ACTN</name>
<comment type="caution">
    <text evidence="1">The sequence shown here is derived from an EMBL/GenBank/DDBJ whole genome shotgun (WGS) entry which is preliminary data.</text>
</comment>
<protein>
    <submittedName>
        <fullName evidence="1">Uncharacterized protein</fullName>
    </submittedName>
</protein>
<evidence type="ECO:0000313" key="1">
    <source>
        <dbReference type="EMBL" id="GAA4340931.1"/>
    </source>
</evidence>
<dbReference type="EMBL" id="BAABET010000022">
    <property type="protein sequence ID" value="GAA4340931.1"/>
    <property type="molecule type" value="Genomic_DNA"/>
</dbReference>